<dbReference type="OrthoDB" id="6247875at2759"/>
<feature type="region of interest" description="Disordered" evidence="4">
    <location>
        <begin position="147"/>
        <end position="170"/>
    </location>
</feature>
<dbReference type="InterPro" id="IPR009071">
    <property type="entry name" value="HMG_box_dom"/>
</dbReference>
<dbReference type="PANTHER" id="PTHR45789:SF2">
    <property type="entry name" value="FI18025P1"/>
    <property type="match status" value="1"/>
</dbReference>
<feature type="region of interest" description="Disordered" evidence="4">
    <location>
        <begin position="62"/>
        <end position="84"/>
    </location>
</feature>
<dbReference type="PANTHER" id="PTHR45789">
    <property type="entry name" value="FI18025P1"/>
    <property type="match status" value="1"/>
</dbReference>
<feature type="DNA-binding region" description="HMG box" evidence="3">
    <location>
        <begin position="80"/>
        <end position="149"/>
    </location>
</feature>
<evidence type="ECO:0000256" key="4">
    <source>
        <dbReference type="SAM" id="MobiDB-lite"/>
    </source>
</evidence>
<dbReference type="Gene3D" id="1.10.30.10">
    <property type="entry name" value="High mobility group box domain"/>
    <property type="match status" value="1"/>
</dbReference>
<keyword evidence="1 3" id="KW-0238">DNA-binding</keyword>
<feature type="domain" description="HMG box" evidence="5">
    <location>
        <begin position="80"/>
        <end position="149"/>
    </location>
</feature>
<dbReference type="Proteomes" id="UP000518752">
    <property type="component" value="Unassembled WGS sequence"/>
</dbReference>
<reference evidence="6 7" key="1">
    <citation type="journal article" date="2020" name="ISME J.">
        <title>Uncovering the hidden diversity of litter-decomposition mechanisms in mushroom-forming fungi.</title>
        <authorList>
            <person name="Floudas D."/>
            <person name="Bentzer J."/>
            <person name="Ahren D."/>
            <person name="Johansson T."/>
            <person name="Persson P."/>
            <person name="Tunlid A."/>
        </authorList>
    </citation>
    <scope>NUCLEOTIDE SEQUENCE [LARGE SCALE GENOMIC DNA]</scope>
    <source>
        <strain evidence="6 7">CBS 406.79</strain>
    </source>
</reference>
<dbReference type="GO" id="GO:0000981">
    <property type="term" value="F:DNA-binding transcription factor activity, RNA polymerase II-specific"/>
    <property type="evidence" value="ECO:0007669"/>
    <property type="project" value="TreeGrafter"/>
</dbReference>
<sequence length="277" mass="31154">MSKQEPPTSMLQALHQYTENPAASDNSASAFTPSGFKFPTDCDLAHYYQGLSQSCSGFFDLSDSNSSSPSPAPSETHEHIPRPPNSFMLFRSDFLKRDVIPASVEKRQQTLSRVAGEVWNLMSAEEKKIWHDKAAEALKQHNEKFPNYKFSPARRGSARKNKSKGTVKDGISNRDRIRELRETYLDVQGPARSSSRRRKNSQQALMPGHKARASTETSSSTRSMEPHILYRTVIPVASPRPTYAHTVVDRFFCREHEGNSGDYSTSSTRHNQVSSTR</sequence>
<gene>
    <name evidence="6" type="ORF">D9757_000080</name>
</gene>
<comment type="caution">
    <text evidence="6">The sequence shown here is derived from an EMBL/GenBank/DDBJ whole genome shotgun (WGS) entry which is preliminary data.</text>
</comment>
<dbReference type="AlphaFoldDB" id="A0A8H5I2L1"/>
<dbReference type="CDD" id="cd01389">
    <property type="entry name" value="HMG-box_ROX1-like"/>
    <property type="match status" value="1"/>
</dbReference>
<dbReference type="SUPFAM" id="SSF47095">
    <property type="entry name" value="HMG-box"/>
    <property type="match status" value="1"/>
</dbReference>
<keyword evidence="7" id="KW-1185">Reference proteome</keyword>
<evidence type="ECO:0000313" key="6">
    <source>
        <dbReference type="EMBL" id="KAF5393963.1"/>
    </source>
</evidence>
<proteinExistence type="predicted"/>
<keyword evidence="2 3" id="KW-0539">Nucleus</keyword>
<dbReference type="GO" id="GO:0005634">
    <property type="term" value="C:nucleus"/>
    <property type="evidence" value="ECO:0007669"/>
    <property type="project" value="UniProtKB-UniRule"/>
</dbReference>
<feature type="region of interest" description="Disordered" evidence="4">
    <location>
        <begin position="182"/>
        <end position="223"/>
    </location>
</feature>
<dbReference type="Pfam" id="PF00505">
    <property type="entry name" value="HMG_box"/>
    <property type="match status" value="1"/>
</dbReference>
<organism evidence="6 7">
    <name type="scientific">Collybiopsis confluens</name>
    <dbReference type="NCBI Taxonomy" id="2823264"/>
    <lineage>
        <taxon>Eukaryota</taxon>
        <taxon>Fungi</taxon>
        <taxon>Dikarya</taxon>
        <taxon>Basidiomycota</taxon>
        <taxon>Agaricomycotina</taxon>
        <taxon>Agaricomycetes</taxon>
        <taxon>Agaricomycetidae</taxon>
        <taxon>Agaricales</taxon>
        <taxon>Marasmiineae</taxon>
        <taxon>Omphalotaceae</taxon>
        <taxon>Collybiopsis</taxon>
    </lineage>
</organism>
<feature type="compositionally biased region" description="Basic residues" evidence="4">
    <location>
        <begin position="156"/>
        <end position="165"/>
    </location>
</feature>
<dbReference type="GO" id="GO:0000978">
    <property type="term" value="F:RNA polymerase II cis-regulatory region sequence-specific DNA binding"/>
    <property type="evidence" value="ECO:0007669"/>
    <property type="project" value="TreeGrafter"/>
</dbReference>
<evidence type="ECO:0000259" key="5">
    <source>
        <dbReference type="PROSITE" id="PS50118"/>
    </source>
</evidence>
<dbReference type="SMART" id="SM00398">
    <property type="entry name" value="HMG"/>
    <property type="match status" value="1"/>
</dbReference>
<dbReference type="PROSITE" id="PS50118">
    <property type="entry name" value="HMG_BOX_2"/>
    <property type="match status" value="1"/>
</dbReference>
<feature type="compositionally biased region" description="Low complexity" evidence="4">
    <location>
        <begin position="214"/>
        <end position="223"/>
    </location>
</feature>
<feature type="region of interest" description="Disordered" evidence="4">
    <location>
        <begin position="256"/>
        <end position="277"/>
    </location>
</feature>
<accession>A0A8H5I2L1</accession>
<feature type="region of interest" description="Disordered" evidence="4">
    <location>
        <begin position="1"/>
        <end position="30"/>
    </location>
</feature>
<evidence type="ECO:0000256" key="3">
    <source>
        <dbReference type="PROSITE-ProRule" id="PRU00267"/>
    </source>
</evidence>
<name>A0A8H5I2L1_9AGAR</name>
<protein>
    <recommendedName>
        <fullName evidence="5">HMG box domain-containing protein</fullName>
    </recommendedName>
</protein>
<evidence type="ECO:0000313" key="7">
    <source>
        <dbReference type="Proteomes" id="UP000518752"/>
    </source>
</evidence>
<evidence type="ECO:0000256" key="2">
    <source>
        <dbReference type="ARBA" id="ARBA00023242"/>
    </source>
</evidence>
<evidence type="ECO:0000256" key="1">
    <source>
        <dbReference type="ARBA" id="ARBA00023125"/>
    </source>
</evidence>
<dbReference type="InterPro" id="IPR051356">
    <property type="entry name" value="SOX/SOX-like_TF"/>
</dbReference>
<dbReference type="EMBL" id="JAACJN010000001">
    <property type="protein sequence ID" value="KAF5393963.1"/>
    <property type="molecule type" value="Genomic_DNA"/>
</dbReference>
<dbReference type="InterPro" id="IPR036910">
    <property type="entry name" value="HMG_box_dom_sf"/>
</dbReference>
<feature type="compositionally biased region" description="Polar residues" evidence="4">
    <location>
        <begin position="261"/>
        <end position="277"/>
    </location>
</feature>